<feature type="region of interest" description="Disordered" evidence="1">
    <location>
        <begin position="242"/>
        <end position="274"/>
    </location>
</feature>
<proteinExistence type="predicted"/>
<feature type="domain" description="MULE transposase" evidence="2">
    <location>
        <begin position="9"/>
        <end position="103"/>
    </location>
</feature>
<keyword evidence="4" id="KW-1185">Reference proteome</keyword>
<gene>
    <name evidence="3" type="ORF">Adt_03751</name>
</gene>
<evidence type="ECO:0000313" key="4">
    <source>
        <dbReference type="Proteomes" id="UP001604336"/>
    </source>
</evidence>
<dbReference type="AlphaFoldDB" id="A0ABD1VZE3"/>
<reference evidence="4" key="1">
    <citation type="submission" date="2024-07" db="EMBL/GenBank/DDBJ databases">
        <title>Two chromosome-level genome assemblies of Korean endemic species Abeliophyllum distichum and Forsythia ovata (Oleaceae).</title>
        <authorList>
            <person name="Jang H."/>
        </authorList>
    </citation>
    <scope>NUCLEOTIDE SEQUENCE [LARGE SCALE GENOMIC DNA]</scope>
</reference>
<evidence type="ECO:0000259" key="2">
    <source>
        <dbReference type="Pfam" id="PF10551"/>
    </source>
</evidence>
<evidence type="ECO:0000256" key="1">
    <source>
        <dbReference type="SAM" id="MobiDB-lite"/>
    </source>
</evidence>
<dbReference type="InterPro" id="IPR018289">
    <property type="entry name" value="MULE_transposase_dom"/>
</dbReference>
<dbReference type="PANTHER" id="PTHR47718:SF13">
    <property type="entry name" value="OS09G0290500 PROTEIN"/>
    <property type="match status" value="1"/>
</dbReference>
<evidence type="ECO:0000313" key="3">
    <source>
        <dbReference type="EMBL" id="KAL2542773.1"/>
    </source>
</evidence>
<feature type="compositionally biased region" description="Basic residues" evidence="1">
    <location>
        <begin position="252"/>
        <end position="265"/>
    </location>
</feature>
<dbReference type="PANTHER" id="PTHR47718">
    <property type="entry name" value="OS01G0519700 PROTEIN"/>
    <property type="match status" value="1"/>
</dbReference>
<dbReference type="Proteomes" id="UP001604336">
    <property type="component" value="Unassembled WGS sequence"/>
</dbReference>
<dbReference type="Pfam" id="PF10551">
    <property type="entry name" value="MULE"/>
    <property type="match status" value="1"/>
</dbReference>
<accession>A0ABD1VZE3</accession>
<dbReference type="EMBL" id="JBFOLK010000001">
    <property type="protein sequence ID" value="KAL2542773.1"/>
    <property type="molecule type" value="Genomic_DNA"/>
</dbReference>
<organism evidence="3 4">
    <name type="scientific">Abeliophyllum distichum</name>
    <dbReference type="NCBI Taxonomy" id="126358"/>
    <lineage>
        <taxon>Eukaryota</taxon>
        <taxon>Viridiplantae</taxon>
        <taxon>Streptophyta</taxon>
        <taxon>Embryophyta</taxon>
        <taxon>Tracheophyta</taxon>
        <taxon>Spermatophyta</taxon>
        <taxon>Magnoliopsida</taxon>
        <taxon>eudicotyledons</taxon>
        <taxon>Gunneridae</taxon>
        <taxon>Pentapetalae</taxon>
        <taxon>asterids</taxon>
        <taxon>lamiids</taxon>
        <taxon>Lamiales</taxon>
        <taxon>Oleaceae</taxon>
        <taxon>Forsythieae</taxon>
        <taxon>Abeliophyllum</taxon>
    </lineage>
</organism>
<comment type="caution">
    <text evidence="3">The sequence shown here is derived from an EMBL/GenBank/DDBJ whole genome shotgun (WGS) entry which is preliminary data.</text>
</comment>
<name>A0ABD1VZE3_9LAMI</name>
<protein>
    <submittedName>
        <fullName evidence="3">Protein FAR1-RELATED SEQUENCE 5</fullName>
    </submittedName>
</protein>
<sequence>MAYKEFDDVVTFDTTYLTNKYDMPFAPFVGVNHHEQSTLLGCGLVSNEDTETFVWLFRTWLQCMDDQHPNGIITDQDRAMQNAIQIVFPNTNHRWCLWHILKKLPEKFGNHSHKGSILSTIHVVVYDSQTHEEFEQGWSEMIRLYTLQENDWLYGLYKDRSRWVPCFLKTSFLGGECPLLNVVRDSSRYLYLEEMEKRYFVADDEERTREIMEWIEFQANDLSISKSRQTCGINNIAAEKNSTGNIGNPNYKKTKGAPKKLRRKSHLETTSKES</sequence>